<keyword evidence="1" id="KW-1133">Transmembrane helix</keyword>
<evidence type="ECO:0008006" key="4">
    <source>
        <dbReference type="Google" id="ProtNLM"/>
    </source>
</evidence>
<accession>A0A1C3KWJ2</accession>
<keyword evidence="1" id="KW-0812">Transmembrane</keyword>
<keyword evidence="1" id="KW-0472">Membrane</keyword>
<dbReference type="Pfam" id="PF05795">
    <property type="entry name" value="Plasmodium_Vir"/>
    <property type="match status" value="1"/>
</dbReference>
<evidence type="ECO:0000256" key="1">
    <source>
        <dbReference type="SAM" id="Phobius"/>
    </source>
</evidence>
<organism evidence="2 3">
    <name type="scientific">Plasmodium ovale</name>
    <name type="common">malaria parasite P. ovale</name>
    <dbReference type="NCBI Taxonomy" id="36330"/>
    <lineage>
        <taxon>Eukaryota</taxon>
        <taxon>Sar</taxon>
        <taxon>Alveolata</taxon>
        <taxon>Apicomplexa</taxon>
        <taxon>Aconoidasida</taxon>
        <taxon>Haemosporida</taxon>
        <taxon>Plasmodiidae</taxon>
        <taxon>Plasmodium</taxon>
        <taxon>Plasmodium (Plasmodium)</taxon>
    </lineage>
</organism>
<protein>
    <recommendedName>
        <fullName evidence="4">PIR protein</fullName>
    </recommendedName>
</protein>
<dbReference type="InterPro" id="IPR008780">
    <property type="entry name" value="Plasmodium_Vir"/>
</dbReference>
<name>A0A1C3KWJ2_PLAOA</name>
<feature type="transmembrane region" description="Helical" evidence="1">
    <location>
        <begin position="240"/>
        <end position="261"/>
    </location>
</feature>
<proteinExistence type="predicted"/>
<reference evidence="2 3" key="1">
    <citation type="submission" date="2016-06" db="EMBL/GenBank/DDBJ databases">
        <authorList>
            <consortium name="Pathogen Informatics"/>
        </authorList>
    </citation>
    <scope>NUCLEOTIDE SEQUENCE [LARGE SCALE GENOMIC DNA]</scope>
    <source>
        <strain evidence="2">PowCR01</strain>
    </source>
</reference>
<dbReference type="Proteomes" id="UP000243200">
    <property type="component" value="Chromosome 13"/>
</dbReference>
<gene>
    <name evidence="2" type="primary">PowCR01_130005100</name>
    <name evidence="2" type="ORF">POWCR01_130005100</name>
</gene>
<sequence length="274" mass="32017">MSSAVPDIYSFFSDFKIYMQYDSYIEKNSGTGEHNNTCDAFMIDFQISNTESANQICAKFKNFYKFIISTKNPPKNKSLDKNDFAYLNYWINRKLRNTKISNELTVKEFHEKLNNHDNDFVGYDMFAGKLFDIGENDFQNMKLLDYLHSNYFENFTEISTLTKEKNVSCFKHVKELLNTYKRGIIQCHIDDTNFCKALKFFTRAYDNIFFGKDSITEKCTDQKLLKLPTYEDVSLEEKNISVVGSILGSSFGTLFTMLILYKVIKISFIIINVF</sequence>
<dbReference type="EMBL" id="LT594517">
    <property type="protein sequence ID" value="SBT78567.1"/>
    <property type="molecule type" value="Genomic_DNA"/>
</dbReference>
<dbReference type="VEuPathDB" id="PlasmoDB:POWCR01_130005100"/>
<dbReference type="AlphaFoldDB" id="A0A1C3KWJ2"/>
<evidence type="ECO:0000313" key="3">
    <source>
        <dbReference type="Proteomes" id="UP000243200"/>
    </source>
</evidence>
<dbReference type="VEuPathDB" id="PlasmoDB:PocGH01_00074000"/>
<evidence type="ECO:0000313" key="2">
    <source>
        <dbReference type="EMBL" id="SBT78567.1"/>
    </source>
</evidence>
<dbReference type="OrthoDB" id="10406046at2759"/>